<keyword evidence="2" id="KW-1185">Reference proteome</keyword>
<evidence type="ECO:0000313" key="1">
    <source>
        <dbReference type="EMBL" id="GAA5187387.1"/>
    </source>
</evidence>
<comment type="caution">
    <text evidence="1">The sequence shown here is derived from an EMBL/GenBank/DDBJ whole genome shotgun (WGS) entry which is preliminary data.</text>
</comment>
<dbReference type="Proteomes" id="UP001501600">
    <property type="component" value="Unassembled WGS sequence"/>
</dbReference>
<accession>A0ABP9RW61</accession>
<reference evidence="2" key="1">
    <citation type="journal article" date="2019" name="Int. J. Syst. Evol. Microbiol.">
        <title>The Global Catalogue of Microorganisms (GCM) 10K type strain sequencing project: providing services to taxonomists for standard genome sequencing and annotation.</title>
        <authorList>
            <consortium name="The Broad Institute Genomics Platform"/>
            <consortium name="The Broad Institute Genome Sequencing Center for Infectious Disease"/>
            <person name="Wu L."/>
            <person name="Ma J."/>
        </authorList>
    </citation>
    <scope>NUCLEOTIDE SEQUENCE [LARGE SCALE GENOMIC DNA]</scope>
    <source>
        <strain evidence="2">JCM 18720</strain>
    </source>
</reference>
<proteinExistence type="predicted"/>
<organism evidence="1 2">
    <name type="scientific">Ferrimonas gelatinilytica</name>
    <dbReference type="NCBI Taxonomy" id="1255257"/>
    <lineage>
        <taxon>Bacteria</taxon>
        <taxon>Pseudomonadati</taxon>
        <taxon>Pseudomonadota</taxon>
        <taxon>Gammaproteobacteria</taxon>
        <taxon>Alteromonadales</taxon>
        <taxon>Ferrimonadaceae</taxon>
        <taxon>Ferrimonas</taxon>
    </lineage>
</organism>
<sequence length="68" mass="7937">MLLELVQSVAAEFQHRQGKAGAFEFDTWTLHEGLEQLEQSAFLRPVQDLFHSLAWYSRPQYAATAKWR</sequence>
<gene>
    <name evidence="1" type="ORF">GCM10025772_04900</name>
</gene>
<name>A0ABP9RW61_9GAMM</name>
<evidence type="ECO:0000313" key="2">
    <source>
        <dbReference type="Proteomes" id="UP001501600"/>
    </source>
</evidence>
<dbReference type="EMBL" id="BAABLF010000005">
    <property type="protein sequence ID" value="GAA5187387.1"/>
    <property type="molecule type" value="Genomic_DNA"/>
</dbReference>
<protein>
    <submittedName>
        <fullName evidence="1">Uncharacterized protein</fullName>
    </submittedName>
</protein>